<sequence>MVAHRPDQPPVTVYALLQKAKPCWSTKDLVKVYQKLHKVSITDGESLARALSEGSLNQVLAEAGERKLKASTLLMLRVATRDPARAQKEEETPSPLEKRQCFCGACIRVPMCAQWGPATEAPKEVLLKLPRLSAGPAPLIPSRRLSLKSQVPRLPRVRSELLIRRSPVGRRSPSGNRAEIGRTEVAGRAGAGAKGQRQPSLAPAAAAQKPAAARTGEREAPDVQQEDQVAPPPRAMPSPGVAMPPSSLPSPQVSSPELGRTRSDASMSNSYATFVATTRGKNCQSPESLQAAETFETFGTFSSAGQSQAKPSWYRSPEKSQVSSVSSLQESYMISSGEWEPYFSDLSDGEEEEEAEGDERDERDEKDPGHRPLAEEVQEVTVRGVWKRPHPGPAAAKPSPSPKPSRRLDVKAQRRRHMVRAYG</sequence>
<evidence type="ECO:0000256" key="1">
    <source>
        <dbReference type="SAM" id="MobiDB-lite"/>
    </source>
</evidence>
<feature type="compositionally biased region" description="Basic residues" evidence="1">
    <location>
        <begin position="413"/>
        <end position="423"/>
    </location>
</feature>
<keyword evidence="3" id="KW-1185">Reference proteome</keyword>
<dbReference type="AlphaFoldDB" id="A0AA36IP33"/>
<organism evidence="2 3">
    <name type="scientific">Effrenium voratum</name>
    <dbReference type="NCBI Taxonomy" id="2562239"/>
    <lineage>
        <taxon>Eukaryota</taxon>
        <taxon>Sar</taxon>
        <taxon>Alveolata</taxon>
        <taxon>Dinophyceae</taxon>
        <taxon>Suessiales</taxon>
        <taxon>Symbiodiniaceae</taxon>
        <taxon>Effrenium</taxon>
    </lineage>
</organism>
<comment type="caution">
    <text evidence="2">The sequence shown here is derived from an EMBL/GenBank/DDBJ whole genome shotgun (WGS) entry which is preliminary data.</text>
</comment>
<protein>
    <submittedName>
        <fullName evidence="2">Uncharacterized protein</fullName>
    </submittedName>
</protein>
<dbReference type="EMBL" id="CAUJNA010002046">
    <property type="protein sequence ID" value="CAJ1390267.1"/>
    <property type="molecule type" value="Genomic_DNA"/>
</dbReference>
<feature type="region of interest" description="Disordered" evidence="1">
    <location>
        <begin position="301"/>
        <end position="423"/>
    </location>
</feature>
<feature type="region of interest" description="Disordered" evidence="1">
    <location>
        <begin position="165"/>
        <end position="267"/>
    </location>
</feature>
<feature type="compositionally biased region" description="Low complexity" evidence="1">
    <location>
        <begin position="319"/>
        <end position="331"/>
    </location>
</feature>
<evidence type="ECO:0000313" key="2">
    <source>
        <dbReference type="EMBL" id="CAJ1390267.1"/>
    </source>
</evidence>
<name>A0AA36IP33_9DINO</name>
<gene>
    <name evidence="2" type="ORF">EVOR1521_LOCUS15742</name>
</gene>
<proteinExistence type="predicted"/>
<accession>A0AA36IP33</accession>
<evidence type="ECO:0000313" key="3">
    <source>
        <dbReference type="Proteomes" id="UP001178507"/>
    </source>
</evidence>
<feature type="compositionally biased region" description="Low complexity" evidence="1">
    <location>
        <begin position="194"/>
        <end position="213"/>
    </location>
</feature>
<feature type="compositionally biased region" description="Acidic residues" evidence="1">
    <location>
        <begin position="347"/>
        <end position="362"/>
    </location>
</feature>
<feature type="compositionally biased region" description="Low complexity" evidence="1">
    <location>
        <begin position="165"/>
        <end position="177"/>
    </location>
</feature>
<feature type="compositionally biased region" description="Basic and acidic residues" evidence="1">
    <location>
        <begin position="363"/>
        <end position="374"/>
    </location>
</feature>
<reference evidence="2" key="1">
    <citation type="submission" date="2023-08" db="EMBL/GenBank/DDBJ databases">
        <authorList>
            <person name="Chen Y."/>
            <person name="Shah S."/>
            <person name="Dougan E. K."/>
            <person name="Thang M."/>
            <person name="Chan C."/>
        </authorList>
    </citation>
    <scope>NUCLEOTIDE SEQUENCE</scope>
</reference>
<dbReference type="Proteomes" id="UP001178507">
    <property type="component" value="Unassembled WGS sequence"/>
</dbReference>
<feature type="compositionally biased region" description="Polar residues" evidence="1">
    <location>
        <begin position="301"/>
        <end position="310"/>
    </location>
</feature>